<feature type="transmembrane region" description="Helical" evidence="2">
    <location>
        <begin position="125"/>
        <end position="146"/>
    </location>
</feature>
<keyword evidence="2" id="KW-1133">Transmembrane helix</keyword>
<evidence type="ECO:0000256" key="2">
    <source>
        <dbReference type="SAM" id="Phobius"/>
    </source>
</evidence>
<sequence>MHINKQLAQQLKQAYAHVANHEQLTSRTQYLATQIEGPVQVPRIPFKISALIVIAPVALFLHQLSAMRDAYDTRMIEWNSLIKAKTAFLAKSRPAEEARTIALDTHPQPAKPSEIPGFIFDSPTISLVLAALIIVALLGPVILYNAKRPAISNKLFGRTNRKRAEKKAAIEQEIQRLKQRATQEFKAYDRIGFPRQCFQSRTLAMLREYVETGRATTFSEAINVYAQEEHNEKQLRLQHHAINQQNRKLQMLHNQMRINNEQNLINSLRLRDEISYLRRN</sequence>
<keyword evidence="4" id="KW-1185">Reference proteome</keyword>
<comment type="caution">
    <text evidence="3">The sequence shown here is derived from an EMBL/GenBank/DDBJ whole genome shotgun (WGS) entry which is preliminary data.</text>
</comment>
<protein>
    <submittedName>
        <fullName evidence="3">Uncharacterized protein</fullName>
    </submittedName>
</protein>
<name>A0A418Q8K7_9CORY</name>
<keyword evidence="1" id="KW-0175">Coiled coil</keyword>
<evidence type="ECO:0000313" key="4">
    <source>
        <dbReference type="Proteomes" id="UP000285278"/>
    </source>
</evidence>
<proteinExistence type="predicted"/>
<keyword evidence="2" id="KW-0472">Membrane</keyword>
<dbReference type="EMBL" id="QXJK01000002">
    <property type="protein sequence ID" value="RIX36072.1"/>
    <property type="molecule type" value="Genomic_DNA"/>
</dbReference>
<gene>
    <name evidence="3" type="ORF">D3M95_01845</name>
</gene>
<organism evidence="3 4">
    <name type="scientific">Corynebacterium falsenii</name>
    <dbReference type="NCBI Taxonomy" id="108486"/>
    <lineage>
        <taxon>Bacteria</taxon>
        <taxon>Bacillati</taxon>
        <taxon>Actinomycetota</taxon>
        <taxon>Actinomycetes</taxon>
        <taxon>Mycobacteriales</taxon>
        <taxon>Corynebacteriaceae</taxon>
        <taxon>Corynebacterium</taxon>
    </lineage>
</organism>
<accession>A0A418Q8K7</accession>
<dbReference type="Proteomes" id="UP000285278">
    <property type="component" value="Unassembled WGS sequence"/>
</dbReference>
<feature type="coiled-coil region" evidence="1">
    <location>
        <begin position="160"/>
        <end position="187"/>
    </location>
</feature>
<evidence type="ECO:0000256" key="1">
    <source>
        <dbReference type="SAM" id="Coils"/>
    </source>
</evidence>
<keyword evidence="2" id="KW-0812">Transmembrane</keyword>
<reference evidence="3 4" key="1">
    <citation type="submission" date="2018-09" db="EMBL/GenBank/DDBJ databases">
        <title>Optimization and identification of Corynebacterium falsenii FN1-14 from fish paste.</title>
        <authorList>
            <person name="Daroonpunt R."/>
            <person name="Tanasupawat S."/>
        </authorList>
    </citation>
    <scope>NUCLEOTIDE SEQUENCE [LARGE SCALE GENOMIC DNA]</scope>
    <source>
        <strain evidence="3 4">FN1-14</strain>
    </source>
</reference>
<dbReference type="AlphaFoldDB" id="A0A418Q8K7"/>
<feature type="transmembrane region" description="Helical" evidence="2">
    <location>
        <begin position="48"/>
        <end position="65"/>
    </location>
</feature>
<evidence type="ECO:0000313" key="3">
    <source>
        <dbReference type="EMBL" id="RIX36072.1"/>
    </source>
</evidence>
<dbReference type="RefSeq" id="WP_119664257.1">
    <property type="nucleotide sequence ID" value="NZ_QXJK01000002.1"/>
</dbReference>